<feature type="chain" id="PRO_5012245404" evidence="1">
    <location>
        <begin position="28"/>
        <end position="206"/>
    </location>
</feature>
<protein>
    <submittedName>
        <fullName evidence="2">Cyclase</fullName>
    </submittedName>
</protein>
<accession>A0A290Z4N0</accession>
<dbReference type="Proteomes" id="UP000218505">
    <property type="component" value="Chromosome"/>
</dbReference>
<sequence>MKPTLRRAAAALLATLPALALAPAASATPTTVAYACRANTPFGAQDFSLTQPADVSAPATAASGSTFAIVVDPAAATAPASVGGFTLRRVQNLVFKVPIPANTTFASGSLSGGVNVGTTALSVSGGVATLTASGPVSGGASFELPTITLNVVAGAPGTTATTTLHGTGYTDPGLTATAIVRVLLDVSVPAACYPDPNPVITTTAIV</sequence>
<dbReference type="AlphaFoldDB" id="A0A290Z4N0"/>
<reference evidence="2" key="1">
    <citation type="submission" date="2017-09" db="EMBL/GenBank/DDBJ databases">
        <title>Complete Genome Sequence of ansamitocin-producing Bacterium Actinosynnema pretiosum X47.</title>
        <authorList>
            <person name="Cao G."/>
            <person name="Zong G."/>
            <person name="Zhong C."/>
            <person name="Fu J."/>
        </authorList>
    </citation>
    <scope>NUCLEOTIDE SEQUENCE [LARGE SCALE GENOMIC DNA]</scope>
    <source>
        <strain evidence="2">X47</strain>
    </source>
</reference>
<dbReference type="RefSeq" id="WP_096492884.1">
    <property type="nucleotide sequence ID" value="NZ_CP023445.1"/>
</dbReference>
<dbReference type="KEGG" id="apre:CNX65_12160"/>
<keyword evidence="1" id="KW-0732">Signal</keyword>
<evidence type="ECO:0000313" key="3">
    <source>
        <dbReference type="Proteomes" id="UP000218505"/>
    </source>
</evidence>
<gene>
    <name evidence="2" type="ORF">CNX65_12160</name>
</gene>
<evidence type="ECO:0000256" key="1">
    <source>
        <dbReference type="SAM" id="SignalP"/>
    </source>
</evidence>
<proteinExistence type="predicted"/>
<evidence type="ECO:0000313" key="2">
    <source>
        <dbReference type="EMBL" id="ATE53958.1"/>
    </source>
</evidence>
<name>A0A290Z4N0_9PSEU</name>
<feature type="signal peptide" evidence="1">
    <location>
        <begin position="1"/>
        <end position="27"/>
    </location>
</feature>
<keyword evidence="3" id="KW-1185">Reference proteome</keyword>
<dbReference type="EMBL" id="CP023445">
    <property type="protein sequence ID" value="ATE53958.1"/>
    <property type="molecule type" value="Genomic_DNA"/>
</dbReference>
<organism evidence="2 3">
    <name type="scientific">Actinosynnema pretiosum</name>
    <dbReference type="NCBI Taxonomy" id="42197"/>
    <lineage>
        <taxon>Bacteria</taxon>
        <taxon>Bacillati</taxon>
        <taxon>Actinomycetota</taxon>
        <taxon>Actinomycetes</taxon>
        <taxon>Pseudonocardiales</taxon>
        <taxon>Pseudonocardiaceae</taxon>
        <taxon>Actinosynnema</taxon>
    </lineage>
</organism>